<sequence length="184" mass="20642">MLRFFGAILFLLLCAAGLAYSTLYMPNPEQSPRYLIIEASKAERLPLAPHVRERHARPTDEMRDGSQGRHLRFRVLDKRTLRVHALTVRVGESVTGPWGGEIKPTAFVSDLQIRSGDAVHGPDGLVNPAVWLELTDAERKPLHEGWLFARDNAQTAWDNHRFDLTFLGLELPPPVEADKDAAES</sequence>
<dbReference type="EMBL" id="LVJN01000018">
    <property type="protein sequence ID" value="OSM04887.1"/>
    <property type="molecule type" value="Genomic_DNA"/>
</dbReference>
<accession>A0A1Y2K6G5</accession>
<protein>
    <submittedName>
        <fullName evidence="1">Uncharacterized protein</fullName>
    </submittedName>
</protein>
<organism evidence="1 2">
    <name type="scientific">Magnetofaba australis IT-1</name>
    <dbReference type="NCBI Taxonomy" id="1434232"/>
    <lineage>
        <taxon>Bacteria</taxon>
        <taxon>Pseudomonadati</taxon>
        <taxon>Pseudomonadota</taxon>
        <taxon>Magnetococcia</taxon>
        <taxon>Magnetococcales</taxon>
        <taxon>Magnetococcaceae</taxon>
        <taxon>Magnetofaba</taxon>
    </lineage>
</organism>
<reference evidence="1 2" key="1">
    <citation type="journal article" date="2016" name="BMC Genomics">
        <title>Combined genomic and structural analyses of a cultured magnetotactic bacterium reveals its niche adaptation to a dynamic environment.</title>
        <authorList>
            <person name="Araujo A.C."/>
            <person name="Morillo V."/>
            <person name="Cypriano J."/>
            <person name="Teixeira L.C."/>
            <person name="Leao P."/>
            <person name="Lyra S."/>
            <person name="Almeida L.G."/>
            <person name="Bazylinski D.A."/>
            <person name="Vasconcellos A.T."/>
            <person name="Abreu F."/>
            <person name="Lins U."/>
        </authorList>
    </citation>
    <scope>NUCLEOTIDE SEQUENCE [LARGE SCALE GENOMIC DNA]</scope>
    <source>
        <strain evidence="1 2">IT-1</strain>
    </source>
</reference>
<dbReference type="OrthoDB" id="8480399at2"/>
<gene>
    <name evidence="1" type="ORF">MAIT1_02990</name>
</gene>
<dbReference type="RefSeq" id="WP_085441535.1">
    <property type="nucleotide sequence ID" value="NZ_LVJN01000018.1"/>
</dbReference>
<comment type="caution">
    <text evidence="1">The sequence shown here is derived from an EMBL/GenBank/DDBJ whole genome shotgun (WGS) entry which is preliminary data.</text>
</comment>
<dbReference type="AlphaFoldDB" id="A0A1Y2K6G5"/>
<evidence type="ECO:0000313" key="2">
    <source>
        <dbReference type="Proteomes" id="UP000194003"/>
    </source>
</evidence>
<name>A0A1Y2K6G5_9PROT</name>
<keyword evidence="2" id="KW-1185">Reference proteome</keyword>
<proteinExistence type="predicted"/>
<dbReference type="Proteomes" id="UP000194003">
    <property type="component" value="Unassembled WGS sequence"/>
</dbReference>
<evidence type="ECO:0000313" key="1">
    <source>
        <dbReference type="EMBL" id="OSM04887.1"/>
    </source>
</evidence>